<proteinExistence type="inferred from homology"/>
<dbReference type="Pfam" id="PF14450">
    <property type="entry name" value="FtsA"/>
    <property type="match status" value="1"/>
</dbReference>
<evidence type="ECO:0000256" key="5">
    <source>
        <dbReference type="HAMAP-Rule" id="MF_02033"/>
    </source>
</evidence>
<keyword evidence="4 5" id="KW-0131">Cell cycle</keyword>
<dbReference type="Gene3D" id="3.30.1490.110">
    <property type="match status" value="1"/>
</dbReference>
<evidence type="ECO:0000313" key="10">
    <source>
        <dbReference type="Proteomes" id="UP000294321"/>
    </source>
</evidence>
<evidence type="ECO:0000313" key="9">
    <source>
        <dbReference type="EMBL" id="QBP17900.1"/>
    </source>
</evidence>
<feature type="compositionally biased region" description="Basic and acidic residues" evidence="7">
    <location>
        <begin position="401"/>
        <end position="417"/>
    </location>
</feature>
<dbReference type="InterPro" id="IPR050696">
    <property type="entry name" value="FtsA/MreB"/>
</dbReference>
<dbReference type="NCBIfam" id="TIGR01174">
    <property type="entry name" value="ftsA"/>
    <property type="match status" value="1"/>
</dbReference>
<gene>
    <name evidence="5 9" type="primary">ftsA</name>
    <name evidence="9" type="ORF">ELX58_01765</name>
</gene>
<dbReference type="SUPFAM" id="SSF53067">
    <property type="entry name" value="Actin-like ATPase domain"/>
    <property type="match status" value="2"/>
</dbReference>
<evidence type="ECO:0000256" key="3">
    <source>
        <dbReference type="ARBA" id="ARBA00023136"/>
    </source>
</evidence>
<dbReference type="OrthoDB" id="9768127at2"/>
<evidence type="ECO:0000256" key="7">
    <source>
        <dbReference type="SAM" id="MobiDB-lite"/>
    </source>
</evidence>
<dbReference type="Pfam" id="PF02491">
    <property type="entry name" value="SHS2_FTSA"/>
    <property type="match status" value="1"/>
</dbReference>
<name>A0A4P6ZKX4_9LACO</name>
<keyword evidence="10" id="KW-1185">Reference proteome</keyword>
<comment type="subcellular location">
    <subcellularLocation>
        <location evidence="5">Cell membrane</location>
        <topology evidence="5">Peripheral membrane protein</topology>
        <orientation evidence="5">Cytoplasmic side</orientation>
    </subcellularLocation>
    <text evidence="5">Localizes to the Z ring in an FtsZ-dependent manner. Targeted to the membrane through a conserved C-terminal amphipathic helix.</text>
</comment>
<accession>A0A4P6ZKX4</accession>
<organism evidence="9 10">
    <name type="scientific">Acetilactobacillus jinshanensis</name>
    <dbReference type="NCBI Taxonomy" id="1720083"/>
    <lineage>
        <taxon>Bacteria</taxon>
        <taxon>Bacillati</taxon>
        <taxon>Bacillota</taxon>
        <taxon>Bacilli</taxon>
        <taxon>Lactobacillales</taxon>
        <taxon>Lactobacillaceae</taxon>
        <taxon>Acetilactobacillus</taxon>
    </lineage>
</organism>
<dbReference type="PANTHER" id="PTHR32432:SF4">
    <property type="entry name" value="CELL DIVISION PROTEIN FTSA"/>
    <property type="match status" value="1"/>
</dbReference>
<dbReference type="PIRSF" id="PIRSF003101">
    <property type="entry name" value="FtsA"/>
    <property type="match status" value="1"/>
</dbReference>
<comment type="function">
    <text evidence="5 6">Cell division protein that is involved in the assembly of the Z ring. May serve as a membrane anchor for the Z ring.</text>
</comment>
<dbReference type="InterPro" id="IPR020823">
    <property type="entry name" value="Cell_div_FtsA"/>
</dbReference>
<comment type="similarity">
    <text evidence="5 6">Belongs to the FtsA/MreB family.</text>
</comment>
<dbReference type="GO" id="GO:0032153">
    <property type="term" value="C:cell division site"/>
    <property type="evidence" value="ECO:0007669"/>
    <property type="project" value="UniProtKB-UniRule"/>
</dbReference>
<evidence type="ECO:0000259" key="8">
    <source>
        <dbReference type="SMART" id="SM00842"/>
    </source>
</evidence>
<feature type="region of interest" description="Disordered" evidence="7">
    <location>
        <begin position="392"/>
        <end position="434"/>
    </location>
</feature>
<dbReference type="HAMAP" id="MF_02033">
    <property type="entry name" value="FtsA"/>
    <property type="match status" value="1"/>
</dbReference>
<evidence type="ECO:0000256" key="4">
    <source>
        <dbReference type="ARBA" id="ARBA00023306"/>
    </source>
</evidence>
<dbReference type="SMART" id="SM00842">
    <property type="entry name" value="FtsA"/>
    <property type="match status" value="1"/>
</dbReference>
<dbReference type="CDD" id="cd24048">
    <property type="entry name" value="ASKHA_NBD_FtsA"/>
    <property type="match status" value="1"/>
</dbReference>
<evidence type="ECO:0000256" key="1">
    <source>
        <dbReference type="ARBA" id="ARBA00022475"/>
    </source>
</evidence>
<dbReference type="EMBL" id="CP034726">
    <property type="protein sequence ID" value="QBP17900.1"/>
    <property type="molecule type" value="Genomic_DNA"/>
</dbReference>
<dbReference type="PANTHER" id="PTHR32432">
    <property type="entry name" value="CELL DIVISION PROTEIN FTSA-RELATED"/>
    <property type="match status" value="1"/>
</dbReference>
<dbReference type="InterPro" id="IPR043129">
    <property type="entry name" value="ATPase_NBD"/>
</dbReference>
<dbReference type="KEGG" id="lji:ELX58_01765"/>
<dbReference type="AlphaFoldDB" id="A0A4P6ZKX4"/>
<evidence type="ECO:0000256" key="6">
    <source>
        <dbReference type="PIRNR" id="PIRNR003101"/>
    </source>
</evidence>
<keyword evidence="1 5" id="KW-1003">Cell membrane</keyword>
<protein>
    <recommendedName>
        <fullName evidence="5 6">Cell division protein FtsA</fullName>
    </recommendedName>
</protein>
<keyword evidence="3 5" id="KW-0472">Membrane</keyword>
<feature type="domain" description="SHS2" evidence="8">
    <location>
        <begin position="7"/>
        <end position="194"/>
    </location>
</feature>
<dbReference type="GO" id="GO:0009898">
    <property type="term" value="C:cytoplasmic side of plasma membrane"/>
    <property type="evidence" value="ECO:0007669"/>
    <property type="project" value="UniProtKB-UniRule"/>
</dbReference>
<keyword evidence="2 5" id="KW-0132">Cell division</keyword>
<dbReference type="GO" id="GO:0043093">
    <property type="term" value="P:FtsZ-dependent cytokinesis"/>
    <property type="evidence" value="ECO:0007669"/>
    <property type="project" value="UniProtKB-UniRule"/>
</dbReference>
<sequence>MDNSRIYVGLDIGSTSIKVIVAEKAKGQINVLGVGNVASMGAQRGIIVNIDKAAKAIRRAISQAEEKASVQIHRVIVGIPSDLLKIRPCSGMIEISDQSREINDEDVRKVTSSAMIKNLPPEREIIDAIPDEFIVDGFDGIQDPRGMVGVKLEMHGHIITGPKTIIHNTRKAVHQAGLKIKALEVNPLAEGQILLDDGEQEFGTVLIDIGGGQTTAAVIHHHQLKYMTVDHEGGQYITKDISEVLNTSLENAEKLKRDYGYADSLDISKNNEFPVKVVGQSKPVNVSEKLLSEIIQARLEQIFGRIKKGLDQVSALDLPGGIILTGGVAALPGISGLAADYFDSNVKIYVPNQMGLRHPSFALPLSLVAYQAQLSQIEKLVRSATLVNVGPSNDNASNANNDHKVANVNSNDHEKQPNKVGAHKSENKKRRHRINGEGIKRFFSDFFD</sequence>
<dbReference type="FunFam" id="3.30.1490.110:FF:000003">
    <property type="entry name" value="Cell division protein FtsA"/>
    <property type="match status" value="1"/>
</dbReference>
<dbReference type="Proteomes" id="UP000294321">
    <property type="component" value="Chromosome"/>
</dbReference>
<dbReference type="RefSeq" id="WP_133441445.1">
    <property type="nucleotide sequence ID" value="NZ_CP034726.1"/>
</dbReference>
<evidence type="ECO:0000256" key="2">
    <source>
        <dbReference type="ARBA" id="ARBA00022618"/>
    </source>
</evidence>
<reference evidence="10" key="1">
    <citation type="submission" date="2018-12" db="EMBL/GenBank/DDBJ databases">
        <title>A new species of lactobacillus.</title>
        <authorList>
            <person name="Jian Y."/>
            <person name="Xin L."/>
            <person name="Hong Z.J."/>
            <person name="Ming L.Z."/>
            <person name="Hong X.Z."/>
        </authorList>
    </citation>
    <scope>NUCLEOTIDE SEQUENCE [LARGE SCALE GENOMIC DNA]</scope>
    <source>
        <strain evidence="10">HSLZ-75</strain>
    </source>
</reference>
<dbReference type="InterPro" id="IPR003494">
    <property type="entry name" value="SHS2_FtsA"/>
</dbReference>
<comment type="subunit">
    <text evidence="5">Self-interacts. Interacts with FtsZ.</text>
</comment>
<dbReference type="Gene3D" id="3.30.420.40">
    <property type="match status" value="2"/>
</dbReference>